<proteinExistence type="predicted"/>
<evidence type="ECO:0000256" key="1">
    <source>
        <dbReference type="SAM" id="SignalP"/>
    </source>
</evidence>
<gene>
    <name evidence="2" type="ORF">OM076_40175</name>
</gene>
<dbReference type="RefSeq" id="WP_270045808.1">
    <property type="nucleotide sequence ID" value="NZ_JAPDOD010000068.1"/>
</dbReference>
<evidence type="ECO:0000313" key="3">
    <source>
        <dbReference type="Proteomes" id="UP001149140"/>
    </source>
</evidence>
<reference evidence="2" key="1">
    <citation type="submission" date="2022-10" db="EMBL/GenBank/DDBJ databases">
        <title>The WGS of Solirubrobacter ginsenosidimutans DSM 21036.</title>
        <authorList>
            <person name="Jiang Z."/>
        </authorList>
    </citation>
    <scope>NUCLEOTIDE SEQUENCE</scope>
    <source>
        <strain evidence="2">DSM 21036</strain>
    </source>
</reference>
<keyword evidence="3" id="KW-1185">Reference proteome</keyword>
<dbReference type="Pfam" id="PF11617">
    <property type="entry name" value="Cu-binding_MopE"/>
    <property type="match status" value="2"/>
</dbReference>
<organism evidence="2 3">
    <name type="scientific">Solirubrobacter ginsenosidimutans</name>
    <dbReference type="NCBI Taxonomy" id="490573"/>
    <lineage>
        <taxon>Bacteria</taxon>
        <taxon>Bacillati</taxon>
        <taxon>Actinomycetota</taxon>
        <taxon>Thermoleophilia</taxon>
        <taxon>Solirubrobacterales</taxon>
        <taxon>Solirubrobacteraceae</taxon>
        <taxon>Solirubrobacter</taxon>
    </lineage>
</organism>
<dbReference type="AlphaFoldDB" id="A0A9X3N3X9"/>
<sequence>MLKRALLLALTISALAPAAAAHATGVFQIAGPTVIYTAAPGDIDQIAAFETPTTIRFTRFGGASLGPGPGCNFVGADQDTIDCAKNGVTSVVLNLGDGDDVASINPSLKIPVIFNGADGRDGLFGGGGTDIFDGGPGDDNVISRDDRAEQVDCNDGHDTAISDDGDTRISCEEVQGDADGDGVRFPADCDDTNPGIHPGAADVPDNGVDEDCSGVDAIDLDRDGDGSPRPQDCDDTVAAVHPGAKEVIGNAVDENCDGRIEPYPPLTGSIQATWKPDGKGTTNVILVAKGFPASARIVVTCRGAKACPKQAVAHVSAATKNLNLHKVLGKRRFPKKARIEVSVTRDQRIGRVLQYNIGTPGLPKVAFLCKPPDAEAGPC</sequence>
<dbReference type="Proteomes" id="UP001149140">
    <property type="component" value="Unassembled WGS sequence"/>
</dbReference>
<accession>A0A9X3N3X9</accession>
<evidence type="ECO:0000313" key="2">
    <source>
        <dbReference type="EMBL" id="MDA0166550.1"/>
    </source>
</evidence>
<comment type="caution">
    <text evidence="2">The sequence shown here is derived from an EMBL/GenBank/DDBJ whole genome shotgun (WGS) entry which is preliminary data.</text>
</comment>
<dbReference type="EMBL" id="JAPDOD010000068">
    <property type="protein sequence ID" value="MDA0166550.1"/>
    <property type="molecule type" value="Genomic_DNA"/>
</dbReference>
<dbReference type="InterPro" id="IPR021655">
    <property type="entry name" value="Put_metal-bd"/>
</dbReference>
<keyword evidence="1" id="KW-0732">Signal</keyword>
<protein>
    <submittedName>
        <fullName evidence="2">Metal-binding motif-containing protein</fullName>
    </submittedName>
</protein>
<name>A0A9X3N3X9_9ACTN</name>
<feature type="signal peptide" evidence="1">
    <location>
        <begin position="1"/>
        <end position="23"/>
    </location>
</feature>
<feature type="chain" id="PRO_5040957495" evidence="1">
    <location>
        <begin position="24"/>
        <end position="379"/>
    </location>
</feature>